<dbReference type="AlphaFoldDB" id="A0A419QER2"/>
<dbReference type="OrthoDB" id="10071890at2759"/>
<evidence type="ECO:0000313" key="1">
    <source>
        <dbReference type="EMBL" id="KAG5443264.1"/>
    </source>
</evidence>
<organism evidence="1 2">
    <name type="scientific">Clonorchis sinensis</name>
    <name type="common">Chinese liver fluke</name>
    <dbReference type="NCBI Taxonomy" id="79923"/>
    <lineage>
        <taxon>Eukaryota</taxon>
        <taxon>Metazoa</taxon>
        <taxon>Spiralia</taxon>
        <taxon>Lophotrochozoa</taxon>
        <taxon>Platyhelminthes</taxon>
        <taxon>Trematoda</taxon>
        <taxon>Digenea</taxon>
        <taxon>Opisthorchiida</taxon>
        <taxon>Opisthorchiata</taxon>
        <taxon>Opisthorchiidae</taxon>
        <taxon>Clonorchis</taxon>
    </lineage>
</organism>
<proteinExistence type="predicted"/>
<reference evidence="1 2" key="2">
    <citation type="journal article" date="2021" name="Genomics">
        <title>High-quality reference genome for Clonorchis sinensis.</title>
        <authorList>
            <person name="Young N.D."/>
            <person name="Stroehlein A.J."/>
            <person name="Kinkar L."/>
            <person name="Wang T."/>
            <person name="Sohn W.M."/>
            <person name="Chang B.C.H."/>
            <person name="Kaur P."/>
            <person name="Weisz D."/>
            <person name="Dudchenko O."/>
            <person name="Aiden E.L."/>
            <person name="Korhonen P.K."/>
            <person name="Gasser R.B."/>
        </authorList>
    </citation>
    <scope>NUCLEOTIDE SEQUENCE [LARGE SCALE GENOMIC DNA]</scope>
    <source>
        <strain evidence="1">Cs-k2</strain>
    </source>
</reference>
<gene>
    <name evidence="1" type="ORF">CSKR_114143</name>
</gene>
<dbReference type="EMBL" id="NIRI02000056">
    <property type="protein sequence ID" value="KAG5443264.1"/>
    <property type="molecule type" value="Genomic_DNA"/>
</dbReference>
<sequence length="194" mass="21563">MLTLCHGFTDSRIHGFTDSRIHGFTDSRIHGFTDSRIHGFTDSRIHGFTDSRIHGFTDSRIHGFTDSRIDTQDRGIRPSFPGRFCFCRSASVVHLKGTKGAWTTVSGRLFHAATARNEKKVCLMKVCALSLKIFLPCPRRVFAGSTVKNLLAKPCSNRAIEAFAQASRVGFVLVVQRLLFASNMQVKKECSAAL</sequence>
<protein>
    <submittedName>
        <fullName evidence="1">Uncharacterized protein</fullName>
    </submittedName>
</protein>
<dbReference type="InParanoid" id="A0A419QER2"/>
<name>A0A419QER2_CLOSI</name>
<comment type="caution">
    <text evidence="1">The sequence shown here is derived from an EMBL/GenBank/DDBJ whole genome shotgun (WGS) entry which is preliminary data.</text>
</comment>
<reference evidence="1 2" key="1">
    <citation type="journal article" date="2018" name="Biotechnol. Adv.">
        <title>Improved genomic resources and new bioinformatic workflow for the carcinogenic parasite Clonorchis sinensis: Biotechnological implications.</title>
        <authorList>
            <person name="Wang D."/>
            <person name="Korhonen P.K."/>
            <person name="Gasser R.B."/>
            <person name="Young N.D."/>
        </authorList>
    </citation>
    <scope>NUCLEOTIDE SEQUENCE [LARGE SCALE GENOMIC DNA]</scope>
    <source>
        <strain evidence="1">Cs-k2</strain>
    </source>
</reference>
<evidence type="ECO:0000313" key="2">
    <source>
        <dbReference type="Proteomes" id="UP000286415"/>
    </source>
</evidence>
<accession>A0A419QER2</accession>
<keyword evidence="2" id="KW-1185">Reference proteome</keyword>
<dbReference type="Proteomes" id="UP000286415">
    <property type="component" value="Unassembled WGS sequence"/>
</dbReference>